<evidence type="ECO:0000256" key="2">
    <source>
        <dbReference type="ARBA" id="ARBA00022475"/>
    </source>
</evidence>
<dbReference type="GO" id="GO:0005886">
    <property type="term" value="C:plasma membrane"/>
    <property type="evidence" value="ECO:0007669"/>
    <property type="project" value="UniProtKB-SubCell"/>
</dbReference>
<proteinExistence type="predicted"/>
<dbReference type="STRING" id="857265.WG78_05535"/>
<evidence type="ECO:0000256" key="3">
    <source>
        <dbReference type="ARBA" id="ARBA00022692"/>
    </source>
</evidence>
<dbReference type="Pfam" id="PF03176">
    <property type="entry name" value="MMPL"/>
    <property type="match status" value="1"/>
</dbReference>
<dbReference type="AlphaFoldDB" id="A0A0N0XJZ0"/>
<evidence type="ECO:0000256" key="4">
    <source>
        <dbReference type="ARBA" id="ARBA00022989"/>
    </source>
</evidence>
<evidence type="ECO:0000256" key="5">
    <source>
        <dbReference type="ARBA" id="ARBA00023136"/>
    </source>
</evidence>
<evidence type="ECO:0000313" key="8">
    <source>
        <dbReference type="Proteomes" id="UP000037939"/>
    </source>
</evidence>
<dbReference type="InterPro" id="IPR050545">
    <property type="entry name" value="Mycobact_MmpL"/>
</dbReference>
<evidence type="ECO:0000313" key="7">
    <source>
        <dbReference type="EMBL" id="KPC54086.1"/>
    </source>
</evidence>
<keyword evidence="5" id="KW-0472">Membrane</keyword>
<dbReference type="OrthoDB" id="9780358at2"/>
<dbReference type="SUPFAM" id="SSF82866">
    <property type="entry name" value="Multidrug efflux transporter AcrB transmembrane domain"/>
    <property type="match status" value="2"/>
</dbReference>
<reference evidence="7 8" key="1">
    <citation type="submission" date="2015-07" db="EMBL/GenBank/DDBJ databases">
        <title>Draft genome sequence of the Amantichitinum ursilacus IGB-41, a new chitin-degrading bacterium.</title>
        <authorList>
            <person name="Kirstahler P."/>
            <person name="Guenther M."/>
            <person name="Grumaz C."/>
            <person name="Rupp S."/>
            <person name="Zibek S."/>
            <person name="Sohn K."/>
        </authorList>
    </citation>
    <scope>NUCLEOTIDE SEQUENCE [LARGE SCALE GENOMIC DNA]</scope>
    <source>
        <strain evidence="7 8">IGB-41</strain>
    </source>
</reference>
<feature type="domain" description="Membrane transport protein MMPL" evidence="6">
    <location>
        <begin position="63"/>
        <end position="421"/>
    </location>
</feature>
<dbReference type="EMBL" id="LAQT01000003">
    <property type="protein sequence ID" value="KPC54086.1"/>
    <property type="molecule type" value="Genomic_DNA"/>
</dbReference>
<organism evidence="7 8">
    <name type="scientific">Amantichitinum ursilacus</name>
    <dbReference type="NCBI Taxonomy" id="857265"/>
    <lineage>
        <taxon>Bacteria</taxon>
        <taxon>Pseudomonadati</taxon>
        <taxon>Pseudomonadota</taxon>
        <taxon>Betaproteobacteria</taxon>
        <taxon>Neisseriales</taxon>
        <taxon>Chitinibacteraceae</taxon>
        <taxon>Amantichitinum</taxon>
    </lineage>
</organism>
<name>A0A0N0XJZ0_9NEIS</name>
<protein>
    <submittedName>
        <fullName evidence="7">MMPL family protein</fullName>
    </submittedName>
</protein>
<dbReference type="RefSeq" id="WP_152969072.1">
    <property type="nucleotide sequence ID" value="NZ_LAQT01000003.1"/>
</dbReference>
<sequence>MTKPLDAARLPRWLMVLALLWLALVLGLGGALLWQRHSLPTRIDTDLFALLPRDQRNPLAEEALQSLARQGERHLVFMLGAADADRAAAAAQFWQQQIKPLPLQPQALGAALDSISRFYAPYRHNLLSPSDAQAPANTDWSQRALAAAYSPAGTGPLAWQQDPFGLYTNWLQSLAGANKVRPIDGYLRASDRGVNYVVLPYTLQGSAFSLGLQEQVLDGLEAAAARLQQQFPDVQLRRAGVILHAATAARGAKSEMSTIGVGSTLGVLVLALLAFRGLRPVALAALSVAVGSLVSTALVLQIYGHIHMLTLVFGTSLVGVAVDYSLLALAASIDNDTPVPARYRRLLPGMALAVCTMSLGYLGLALTPFPGLAQMAAFAVIGIVAAWLTVMLWFPLLASRQLPATPLSRWISQSLARWPRLRKRHAWLALPLLLMLGVGISRLQVSDDIRALSGIDAGLLKEQIDIGRVMGLPSPAQLFIVQGATPEQVLQREEALAARLAPFVAQGKLAGAERISRWLPSAAQQRANAAWRQSHIDQAPGLLEGVAEQIGLEPGWIAQQRQPAPLLTFDTWIQSPAAQATSYLWLGHQGTGYASVVLLQGLTQNAVTGELAQLHVDGVTWVDKVADISRLMTRYRLLLTQVLIGAYVLSFIVLSWRYRQQAWRVLLPPALATLLTLALLGLLGAPVQLLTVVTLLLVLGMGMDYGIFLLEHPQDGRVWLAVTLAAACTLLSFGLLALSHTPALHAFGLATLSGIGLVWLLAPLFRLPSSTSD</sequence>
<keyword evidence="3" id="KW-0812">Transmembrane</keyword>
<keyword evidence="4" id="KW-1133">Transmembrane helix</keyword>
<dbReference type="Gene3D" id="1.20.1640.10">
    <property type="entry name" value="Multidrug efflux transporter AcrB transmembrane domain"/>
    <property type="match status" value="2"/>
</dbReference>
<dbReference type="PANTHER" id="PTHR33406">
    <property type="entry name" value="MEMBRANE PROTEIN MJ1562-RELATED"/>
    <property type="match status" value="1"/>
</dbReference>
<evidence type="ECO:0000259" key="6">
    <source>
        <dbReference type="Pfam" id="PF03176"/>
    </source>
</evidence>
<evidence type="ECO:0000256" key="1">
    <source>
        <dbReference type="ARBA" id="ARBA00004651"/>
    </source>
</evidence>
<dbReference type="InterPro" id="IPR004869">
    <property type="entry name" value="MMPL_dom"/>
</dbReference>
<dbReference type="Proteomes" id="UP000037939">
    <property type="component" value="Unassembled WGS sequence"/>
</dbReference>
<keyword evidence="8" id="KW-1185">Reference proteome</keyword>
<comment type="caution">
    <text evidence="7">The sequence shown here is derived from an EMBL/GenBank/DDBJ whole genome shotgun (WGS) entry which is preliminary data.</text>
</comment>
<gene>
    <name evidence="7" type="ORF">WG78_05535</name>
</gene>
<dbReference type="PANTHER" id="PTHR33406:SF13">
    <property type="entry name" value="MEMBRANE PROTEIN YDFJ"/>
    <property type="match status" value="1"/>
</dbReference>
<comment type="subcellular location">
    <subcellularLocation>
        <location evidence="1">Cell membrane</location>
        <topology evidence="1">Multi-pass membrane protein</topology>
    </subcellularLocation>
</comment>
<keyword evidence="2" id="KW-1003">Cell membrane</keyword>
<dbReference type="PATRIC" id="fig|857265.3.peg.1133"/>
<accession>A0A0N0XJZ0</accession>